<keyword evidence="2" id="KW-0560">Oxidoreductase</keyword>
<dbReference type="PRINTS" id="PR00080">
    <property type="entry name" value="SDRFAMILY"/>
</dbReference>
<evidence type="ECO:0000256" key="3">
    <source>
        <dbReference type="RuleBase" id="RU000363"/>
    </source>
</evidence>
<protein>
    <submittedName>
        <fullName evidence="4">Short-chain dehydrogenase</fullName>
    </submittedName>
</protein>
<comment type="similarity">
    <text evidence="1 3">Belongs to the short-chain dehydrogenases/reductases (SDR) family.</text>
</comment>
<sequence length="292" mass="31808">MRPSRSVLISGCSSGIGYATAVALRQRGWRVFAGARRDDDLRRLRDEGLEAVQLDVDEPASIAAAVETVLASTGGHLDALFNNAGFGQPGAVEDLTREALRAQFETNLFGAQELTNQVLPVMRRQGHGRIVYNSSVLGFAALPYRGAYVASKFAMEGLVDTLRMELRGTGIAVALVEPGPIVSRFRANAHARYLANIDAGSSAHARAYRAMEHRLTAPDRVGGFTLDADAVARKVQHALESRRPRPRYYVTVPTWLFGILRRGLSTGLMDRVLLAATRGERQPPDDADDPTR</sequence>
<proteinExistence type="inferred from homology"/>
<keyword evidence="5" id="KW-1185">Reference proteome</keyword>
<gene>
    <name evidence="4" type="ORF">SAMN04488052_105130</name>
</gene>
<name>A0A1H8U2M0_9GAMM</name>
<dbReference type="OrthoDB" id="9810734at2"/>
<reference evidence="4 5" key="1">
    <citation type="submission" date="2016-10" db="EMBL/GenBank/DDBJ databases">
        <authorList>
            <person name="de Groot N.N."/>
        </authorList>
    </citation>
    <scope>NUCLEOTIDE SEQUENCE [LARGE SCALE GENOMIC DNA]</scope>
    <source>
        <strain evidence="4 5">CGMCC 1.6291</strain>
    </source>
</reference>
<dbReference type="GO" id="GO:0016491">
    <property type="term" value="F:oxidoreductase activity"/>
    <property type="evidence" value="ECO:0007669"/>
    <property type="project" value="UniProtKB-KW"/>
</dbReference>
<dbReference type="Proteomes" id="UP000199657">
    <property type="component" value="Unassembled WGS sequence"/>
</dbReference>
<dbReference type="STRING" id="406100.SAMN04488052_105130"/>
<dbReference type="EMBL" id="FOEG01000005">
    <property type="protein sequence ID" value="SEO97401.1"/>
    <property type="molecule type" value="Genomic_DNA"/>
</dbReference>
<dbReference type="PRINTS" id="PR00081">
    <property type="entry name" value="GDHRDH"/>
</dbReference>
<dbReference type="CDD" id="cd05374">
    <property type="entry name" value="17beta-HSD-like_SDR_c"/>
    <property type="match status" value="1"/>
</dbReference>
<evidence type="ECO:0000256" key="2">
    <source>
        <dbReference type="ARBA" id="ARBA00023002"/>
    </source>
</evidence>
<dbReference type="PANTHER" id="PTHR44169">
    <property type="entry name" value="NADPH-DEPENDENT 1-ACYLDIHYDROXYACETONE PHOSPHATE REDUCTASE"/>
    <property type="match status" value="1"/>
</dbReference>
<evidence type="ECO:0000313" key="5">
    <source>
        <dbReference type="Proteomes" id="UP000199657"/>
    </source>
</evidence>
<accession>A0A1H8U2M0</accession>
<dbReference type="Pfam" id="PF00106">
    <property type="entry name" value="adh_short"/>
    <property type="match status" value="1"/>
</dbReference>
<evidence type="ECO:0000313" key="4">
    <source>
        <dbReference type="EMBL" id="SEO97401.1"/>
    </source>
</evidence>
<dbReference type="SUPFAM" id="SSF51735">
    <property type="entry name" value="NAD(P)-binding Rossmann-fold domains"/>
    <property type="match status" value="1"/>
</dbReference>
<dbReference type="Gene3D" id="3.40.50.720">
    <property type="entry name" value="NAD(P)-binding Rossmann-like Domain"/>
    <property type="match status" value="1"/>
</dbReference>
<organism evidence="4 5">
    <name type="scientific">Aquisalimonas asiatica</name>
    <dbReference type="NCBI Taxonomy" id="406100"/>
    <lineage>
        <taxon>Bacteria</taxon>
        <taxon>Pseudomonadati</taxon>
        <taxon>Pseudomonadota</taxon>
        <taxon>Gammaproteobacteria</taxon>
        <taxon>Chromatiales</taxon>
        <taxon>Ectothiorhodospiraceae</taxon>
        <taxon>Aquisalimonas</taxon>
    </lineage>
</organism>
<dbReference type="PROSITE" id="PS00061">
    <property type="entry name" value="ADH_SHORT"/>
    <property type="match status" value="1"/>
</dbReference>
<dbReference type="InterPro" id="IPR020904">
    <property type="entry name" value="Sc_DH/Rdtase_CS"/>
</dbReference>
<dbReference type="AlphaFoldDB" id="A0A1H8U2M0"/>
<evidence type="ECO:0000256" key="1">
    <source>
        <dbReference type="ARBA" id="ARBA00006484"/>
    </source>
</evidence>
<dbReference type="InterPro" id="IPR002347">
    <property type="entry name" value="SDR_fam"/>
</dbReference>
<dbReference type="RefSeq" id="WP_091644420.1">
    <property type="nucleotide sequence ID" value="NZ_FOEG01000005.1"/>
</dbReference>
<dbReference type="PANTHER" id="PTHR44169:SF6">
    <property type="entry name" value="NADPH-DEPENDENT 1-ACYLDIHYDROXYACETONE PHOSPHATE REDUCTASE"/>
    <property type="match status" value="1"/>
</dbReference>
<dbReference type="InterPro" id="IPR036291">
    <property type="entry name" value="NAD(P)-bd_dom_sf"/>
</dbReference>